<dbReference type="EMBL" id="FOFY01000007">
    <property type="protein sequence ID" value="SEQ93262.1"/>
    <property type="molecule type" value="Genomic_DNA"/>
</dbReference>
<accession>A0AAJ5BE45</accession>
<organism evidence="1 2">
    <name type="scientific">Myroides profundi</name>
    <dbReference type="NCBI Taxonomy" id="480520"/>
    <lineage>
        <taxon>Bacteria</taxon>
        <taxon>Pseudomonadati</taxon>
        <taxon>Bacteroidota</taxon>
        <taxon>Flavobacteriia</taxon>
        <taxon>Flavobacteriales</taxon>
        <taxon>Flavobacteriaceae</taxon>
        <taxon>Myroides</taxon>
    </lineage>
</organism>
<dbReference type="Proteomes" id="UP000183496">
    <property type="component" value="Unassembled WGS sequence"/>
</dbReference>
<gene>
    <name evidence="1" type="ORF">SAMN04488089_107150</name>
</gene>
<reference evidence="1 2" key="1">
    <citation type="submission" date="2016-10" db="EMBL/GenBank/DDBJ databases">
        <authorList>
            <person name="Varghese N."/>
            <person name="Submissions S."/>
        </authorList>
    </citation>
    <scope>NUCLEOTIDE SEQUENCE [LARGE SCALE GENOMIC DNA]</scope>
    <source>
        <strain evidence="2">DSM 19823 / KCTC 23066 / CCTCC M 208030 / D25</strain>
    </source>
</reference>
<sequence length="467" mass="54907">MAKFRVNIEDLNDSLNKNSKELLGIFCIQYPVFCLNSQIHHTYNDELNGIDAMIVYFILANPKIDVKSIGPFLGLKSRILNQRIRGLVRDKILIKEKTYYNLTKLAIDVYIDKKEERVYEGSYDFYVDGVGLRPLSEDFYNYSYIEEESFIDTEKEAFNKRRQKKYQPDVVSNVPDLKIVKDNILQISKDNRKDFKIPQGLKDLIGIEPKRMALELLVSVVRCCKTNTITKEFINGHAFYNKQELDCDYYEFLKKGLESFNSQVILNKIEKLSFKINNNNNGSSKKIDEQTQFYLGTNWFEVDRASVDKNICYNFSDYDLLGYLNSRYSSYKLNHKLTSEDLENTPDKISIKVNKELLLNSGNPKNLLDSLVRGRDYEINTTRLENNYFLIMYYFKPEGCFVEKLLEFYKEFTAMKLLNEDLLDEDYLKLKQNYGSSCRVYLNIMGAQEVLEKRAIREFMINLECYE</sequence>
<dbReference type="RefSeq" id="WP_041890583.1">
    <property type="nucleotide sequence ID" value="NZ_CP010817.1"/>
</dbReference>
<name>A0AAJ5BE45_MYRPR</name>
<proteinExistence type="predicted"/>
<keyword evidence="2" id="KW-1185">Reference proteome</keyword>
<comment type="caution">
    <text evidence="1">The sequence shown here is derived from an EMBL/GenBank/DDBJ whole genome shotgun (WGS) entry which is preliminary data.</text>
</comment>
<evidence type="ECO:0000313" key="1">
    <source>
        <dbReference type="EMBL" id="SEQ93262.1"/>
    </source>
</evidence>
<protein>
    <submittedName>
        <fullName evidence="1">Uncharacterized protein</fullName>
    </submittedName>
</protein>
<dbReference type="AlphaFoldDB" id="A0AAJ5BE45"/>
<evidence type="ECO:0000313" key="2">
    <source>
        <dbReference type="Proteomes" id="UP000183496"/>
    </source>
</evidence>